<dbReference type="GO" id="GO:0004519">
    <property type="term" value="F:endonuclease activity"/>
    <property type="evidence" value="ECO:0007669"/>
    <property type="project" value="UniProtKB-KW"/>
</dbReference>
<dbReference type="Pfam" id="PF02945">
    <property type="entry name" value="Endonuclease_7"/>
    <property type="match status" value="1"/>
</dbReference>
<dbReference type="Proteomes" id="UP001222520">
    <property type="component" value="Segment"/>
</dbReference>
<keyword evidence="1" id="KW-0255">Endonuclease</keyword>
<organism evidence="1 2">
    <name type="scientific">Leptolyngbya phage LPP-2, strain SPI</name>
    <dbReference type="NCBI Taxonomy" id="2996053"/>
    <lineage>
        <taxon>Viruses</taxon>
        <taxon>Duplodnaviria</taxon>
        <taxon>Heunggongvirae</taxon>
        <taxon>Uroviricota</taxon>
        <taxon>Caudoviricetes</taxon>
        <taxon>Saffermanviridae</taxon>
        <taxon>Wumptrevirus</taxon>
        <taxon>Wumptrevirus LPP2</taxon>
    </lineage>
</organism>
<sequence>MKQCTRCKSVKEHKDFNKNRTQKDGYSHYCRDCSNRYYKQRKREYHYKNRYGMSLSDYEKLFQLQDGKCAICRTKQPEGRLLVVDHCHVTGDVRGLLCPKCNTGLGQFNDNSDLLKAAVNYIEVHR</sequence>
<name>A0AAE9Q196_9CAUD</name>
<gene>
    <name evidence="1" type="ORF">LPP2_g33</name>
</gene>
<dbReference type="EMBL" id="OP590147">
    <property type="protein sequence ID" value="UZV40001.1"/>
    <property type="molecule type" value="Genomic_DNA"/>
</dbReference>
<dbReference type="InterPro" id="IPR044925">
    <property type="entry name" value="His-Me_finger_sf"/>
</dbReference>
<dbReference type="SUPFAM" id="SSF54060">
    <property type="entry name" value="His-Me finger endonucleases"/>
    <property type="match status" value="1"/>
</dbReference>
<keyword evidence="1" id="KW-0378">Hydrolase</keyword>
<proteinExistence type="predicted"/>
<dbReference type="InterPro" id="IPR004211">
    <property type="entry name" value="Endonuclease_7"/>
</dbReference>
<keyword evidence="2" id="KW-1185">Reference proteome</keyword>
<keyword evidence="1" id="KW-0540">Nuclease</keyword>
<evidence type="ECO:0000313" key="2">
    <source>
        <dbReference type="Proteomes" id="UP001222520"/>
    </source>
</evidence>
<accession>A0AAE9Q196</accession>
<protein>
    <submittedName>
        <fullName evidence="1">Recombination endonuclease</fullName>
    </submittedName>
</protein>
<dbReference type="InterPro" id="IPR038563">
    <property type="entry name" value="Endonuclease_7_sf"/>
</dbReference>
<evidence type="ECO:0000313" key="1">
    <source>
        <dbReference type="EMBL" id="UZV40001.1"/>
    </source>
</evidence>
<reference evidence="1 2" key="1">
    <citation type="journal article" date="2023" name="Harmful Algae">
        <title>Sequencing the genomes of LPP-1, the first isolated cyanophage, and its relative LPP-2 reveal different integration mechanisms in closely related phages.</title>
        <authorList>
            <person name="Shaalan H."/>
            <person name="Cattan-Tsaushu E."/>
            <person name="Li K."/>
            <person name="Avrani S."/>
        </authorList>
    </citation>
    <scope>NUCLEOTIDE SEQUENCE [LARGE SCALE GENOMIC DNA]</scope>
</reference>
<dbReference type="Gene3D" id="3.40.1800.10">
    <property type="entry name" value="His-Me finger endonucleases"/>
    <property type="match status" value="1"/>
</dbReference>